<evidence type="ECO:0000256" key="3">
    <source>
        <dbReference type="ARBA" id="ARBA00004613"/>
    </source>
</evidence>
<keyword evidence="7" id="KW-0998">Cell outer membrane</keyword>
<feature type="compositionally biased region" description="Polar residues" evidence="8">
    <location>
        <begin position="504"/>
        <end position="514"/>
    </location>
</feature>
<dbReference type="Pfam" id="PF02415">
    <property type="entry name" value="Chlam_PMP"/>
    <property type="match status" value="2"/>
</dbReference>
<dbReference type="Gene3D" id="3.30.1910.20">
    <property type="entry name" value="asparaginyl-tRNA synthetase, N-terminal domain"/>
    <property type="match status" value="1"/>
</dbReference>
<evidence type="ECO:0000256" key="5">
    <source>
        <dbReference type="ARBA" id="ARBA00022729"/>
    </source>
</evidence>
<protein>
    <recommendedName>
        <fullName evidence="10">DUF1565 domain-containing protein</fullName>
    </recommendedName>
</protein>
<dbReference type="PANTHER" id="PTHR11319">
    <property type="entry name" value="G PROTEIN-COUPLED RECEPTOR-RELATED"/>
    <property type="match status" value="1"/>
</dbReference>
<keyword evidence="5" id="KW-0732">Signal</keyword>
<dbReference type="EMBL" id="UINC01046366">
    <property type="protein sequence ID" value="SVB54288.1"/>
    <property type="molecule type" value="Genomic_DNA"/>
</dbReference>
<dbReference type="InterPro" id="IPR003368">
    <property type="entry name" value="POMP_repeat"/>
</dbReference>
<evidence type="ECO:0000256" key="1">
    <source>
        <dbReference type="ARBA" id="ARBA00004196"/>
    </source>
</evidence>
<evidence type="ECO:0000256" key="7">
    <source>
        <dbReference type="ARBA" id="ARBA00023237"/>
    </source>
</evidence>
<accession>A0A382EUC4</accession>
<dbReference type="InterPro" id="IPR012334">
    <property type="entry name" value="Pectin_lyas_fold"/>
</dbReference>
<feature type="region of interest" description="Disordered" evidence="8">
    <location>
        <begin position="504"/>
        <end position="524"/>
    </location>
</feature>
<reference evidence="9" key="1">
    <citation type="submission" date="2018-05" db="EMBL/GenBank/DDBJ databases">
        <authorList>
            <person name="Lanie J.A."/>
            <person name="Ng W.-L."/>
            <person name="Kazmierczak K.M."/>
            <person name="Andrzejewski T.M."/>
            <person name="Davidsen T.M."/>
            <person name="Wayne K.J."/>
            <person name="Tettelin H."/>
            <person name="Glass J.I."/>
            <person name="Rusch D."/>
            <person name="Podicherti R."/>
            <person name="Tsui H.-C.T."/>
            <person name="Winkler M.E."/>
        </authorList>
    </citation>
    <scope>NUCLEOTIDE SEQUENCE</scope>
</reference>
<dbReference type="SUPFAM" id="SSF51126">
    <property type="entry name" value="Pectin lyase-like"/>
    <property type="match status" value="2"/>
</dbReference>
<dbReference type="InterPro" id="IPR011050">
    <property type="entry name" value="Pectin_lyase_fold/virulence"/>
</dbReference>
<dbReference type="PANTHER" id="PTHR11319:SF35">
    <property type="entry name" value="OUTER MEMBRANE PROTEIN PMPC-RELATED"/>
    <property type="match status" value="1"/>
</dbReference>
<evidence type="ECO:0008006" key="10">
    <source>
        <dbReference type="Google" id="ProtNLM"/>
    </source>
</evidence>
<dbReference type="NCBIfam" id="NF041518">
    <property type="entry name" value="choice_anch_Q"/>
    <property type="match status" value="1"/>
</dbReference>
<evidence type="ECO:0000256" key="6">
    <source>
        <dbReference type="ARBA" id="ARBA00023136"/>
    </source>
</evidence>
<dbReference type="InterPro" id="IPR059226">
    <property type="entry name" value="Choice_anch_Q_dom"/>
</dbReference>
<keyword evidence="4" id="KW-0964">Secreted</keyword>
<evidence type="ECO:0000256" key="8">
    <source>
        <dbReference type="SAM" id="MobiDB-lite"/>
    </source>
</evidence>
<evidence type="ECO:0000256" key="4">
    <source>
        <dbReference type="ARBA" id="ARBA00022525"/>
    </source>
</evidence>
<evidence type="ECO:0000313" key="9">
    <source>
        <dbReference type="EMBL" id="SVB54288.1"/>
    </source>
</evidence>
<evidence type="ECO:0000256" key="2">
    <source>
        <dbReference type="ARBA" id="ARBA00004442"/>
    </source>
</evidence>
<proteinExistence type="predicted"/>
<gene>
    <name evidence="9" type="ORF">METZ01_LOCUS207142</name>
</gene>
<dbReference type="Gene3D" id="2.160.20.10">
    <property type="entry name" value="Single-stranded right-handed beta-helix, Pectin lyase-like"/>
    <property type="match status" value="1"/>
</dbReference>
<name>A0A382EUC4_9ZZZZ</name>
<comment type="subcellular location">
    <subcellularLocation>
        <location evidence="1">Cell envelope</location>
    </subcellularLocation>
    <subcellularLocation>
        <location evidence="2">Cell outer membrane</location>
    </subcellularLocation>
    <subcellularLocation>
        <location evidence="3">Secreted</location>
    </subcellularLocation>
</comment>
<feature type="non-terminal residue" evidence="9">
    <location>
        <position position="524"/>
    </location>
</feature>
<dbReference type="GO" id="GO:0009279">
    <property type="term" value="C:cell outer membrane"/>
    <property type="evidence" value="ECO:0007669"/>
    <property type="project" value="UniProtKB-SubCell"/>
</dbReference>
<keyword evidence="6" id="KW-0472">Membrane</keyword>
<sequence>MIMKKLIIFLILSLTLAIADQINVSNAGSDTNGDGSSGSPFKTIQYAIEHANTSSGDTILVAVGTYAENINFRGKDIIIGSLTLTTGDKSYVSQTIIDGGSPSNSDSASVVTFIGGETSAAKLVGFTLQNGNGLIINSRRYGGGIFTKNASPSLKHLSVKNNANSTGATYVYGAGIYFGTNSDAILDSSEIINNGESVVGFGGGIYINSNTDVTFDGVLIKNNKASFGGGIYLPAKLGNANPVFRRVEIISNEATHGGGIYVGGKATGLLKMYNSKVTNNIATGYGGGFYIARSTNKIELYDILITGNSAVTKGGGIYVNEAKPRIERSLFEGNASKNGGAIYVDRPNAELNLVNSILYNNTATEYGSAIFSYNQSTANIYHTTISNNTAGLDATIRPDYGSKIYFYNSILWNNAATNQIAFGGTQNTAGRFEAKNSIIQGLSSIQISDNNDVVDTDNSNFETDPIFSNAVLNDYTLKNYSPAIGYGTNDASYSPASIPVSLDFNSNSRPTGSNPDIGAHENSL</sequence>
<dbReference type="InterPro" id="IPR006626">
    <property type="entry name" value="PbH1"/>
</dbReference>
<dbReference type="AlphaFoldDB" id="A0A382EUC4"/>
<dbReference type="SMART" id="SM00710">
    <property type="entry name" value="PbH1"/>
    <property type="match status" value="8"/>
</dbReference>
<dbReference type="GO" id="GO:0005576">
    <property type="term" value="C:extracellular region"/>
    <property type="evidence" value="ECO:0007669"/>
    <property type="project" value="UniProtKB-SubCell"/>
</dbReference>
<organism evidence="9">
    <name type="scientific">marine metagenome</name>
    <dbReference type="NCBI Taxonomy" id="408172"/>
    <lineage>
        <taxon>unclassified sequences</taxon>
        <taxon>metagenomes</taxon>
        <taxon>ecological metagenomes</taxon>
    </lineage>
</organism>